<evidence type="ECO:0000313" key="3">
    <source>
        <dbReference type="Proteomes" id="UP001152320"/>
    </source>
</evidence>
<protein>
    <submittedName>
        <fullName evidence="2">Uncharacterized protein</fullName>
    </submittedName>
</protein>
<feature type="transmembrane region" description="Helical" evidence="1">
    <location>
        <begin position="99"/>
        <end position="119"/>
    </location>
</feature>
<feature type="transmembrane region" description="Helical" evidence="1">
    <location>
        <begin position="205"/>
        <end position="227"/>
    </location>
</feature>
<name>A0A9Q0YLS6_HOLLE</name>
<comment type="caution">
    <text evidence="2">The sequence shown here is derived from an EMBL/GenBank/DDBJ whole genome shotgun (WGS) entry which is preliminary data.</text>
</comment>
<feature type="transmembrane region" description="Helical" evidence="1">
    <location>
        <begin position="270"/>
        <end position="295"/>
    </location>
</feature>
<dbReference type="OrthoDB" id="10581516at2759"/>
<sequence length="361" mass="42084">MLFLSSICCFSILIMGSLFTIYWYTVCFLGKSDHLFRFLSFLVTYWSVILSAQIICFAALARNNRRWRYHIYQETSWVNLFREATFARKISSLDHSNRCCLPSMGAALFFYGIAAYLSFLEMYHFSIQHHRCSRIPLQLYISHVSYIFSVFFFATFCYCLYLQRRLLEGKHDDTISFITKHSGKLYDCMDKTCDFFKEYIQLRSLLLRWLSFVLCCVAFGLAIFFTMNYKHLFSLSDISTMDDHDNEQTNNKFCTISCDKPTQAEVQISFLIFDLLVFSEKLTIAAFALVIVGGLDIKSEWDSFRMSLHFMQTAKDGDFWKKFLSFVKKLHYDTTTETITSLIIPVLGLGIGLLSDGYVNI</sequence>
<proteinExistence type="predicted"/>
<keyword evidence="1" id="KW-0472">Membrane</keyword>
<evidence type="ECO:0000313" key="2">
    <source>
        <dbReference type="EMBL" id="KAJ8021211.1"/>
    </source>
</evidence>
<feature type="transmembrane region" description="Helical" evidence="1">
    <location>
        <begin position="7"/>
        <end position="26"/>
    </location>
</feature>
<evidence type="ECO:0000256" key="1">
    <source>
        <dbReference type="SAM" id="Phobius"/>
    </source>
</evidence>
<keyword evidence="3" id="KW-1185">Reference proteome</keyword>
<feature type="transmembrane region" description="Helical" evidence="1">
    <location>
        <begin position="38"/>
        <end position="61"/>
    </location>
</feature>
<dbReference type="AlphaFoldDB" id="A0A9Q0YLS6"/>
<keyword evidence="1" id="KW-0812">Transmembrane</keyword>
<accession>A0A9Q0YLS6</accession>
<gene>
    <name evidence="2" type="ORF">HOLleu_38342</name>
</gene>
<keyword evidence="1" id="KW-1133">Transmembrane helix</keyword>
<organism evidence="2 3">
    <name type="scientific">Holothuria leucospilota</name>
    <name type="common">Black long sea cucumber</name>
    <name type="synonym">Mertensiothuria leucospilota</name>
    <dbReference type="NCBI Taxonomy" id="206669"/>
    <lineage>
        <taxon>Eukaryota</taxon>
        <taxon>Metazoa</taxon>
        <taxon>Echinodermata</taxon>
        <taxon>Eleutherozoa</taxon>
        <taxon>Echinozoa</taxon>
        <taxon>Holothuroidea</taxon>
        <taxon>Aspidochirotacea</taxon>
        <taxon>Aspidochirotida</taxon>
        <taxon>Holothuriidae</taxon>
        <taxon>Holothuria</taxon>
    </lineage>
</organism>
<feature type="transmembrane region" description="Helical" evidence="1">
    <location>
        <begin position="139"/>
        <end position="161"/>
    </location>
</feature>
<dbReference type="Proteomes" id="UP001152320">
    <property type="component" value="Chromosome 21"/>
</dbReference>
<dbReference type="EMBL" id="JAIZAY010000021">
    <property type="protein sequence ID" value="KAJ8021211.1"/>
    <property type="molecule type" value="Genomic_DNA"/>
</dbReference>
<reference evidence="2" key="1">
    <citation type="submission" date="2021-10" db="EMBL/GenBank/DDBJ databases">
        <title>Tropical sea cucumber genome reveals ecological adaptation and Cuvierian tubules defense mechanism.</title>
        <authorList>
            <person name="Chen T."/>
        </authorList>
    </citation>
    <scope>NUCLEOTIDE SEQUENCE</scope>
    <source>
        <strain evidence="2">Nanhai2018</strain>
        <tissue evidence="2">Muscle</tissue>
    </source>
</reference>